<dbReference type="SMART" id="SM00345">
    <property type="entry name" value="HTH_GNTR"/>
    <property type="match status" value="1"/>
</dbReference>
<dbReference type="Pfam" id="PF00392">
    <property type="entry name" value="GntR"/>
    <property type="match status" value="1"/>
</dbReference>
<dbReference type="InterPro" id="IPR036390">
    <property type="entry name" value="WH_DNA-bd_sf"/>
</dbReference>
<protein>
    <submittedName>
        <fullName evidence="5">GntR family transcriptional regulator</fullName>
    </submittedName>
</protein>
<dbReference type="Proteomes" id="UP001595818">
    <property type="component" value="Unassembled WGS sequence"/>
</dbReference>
<keyword evidence="1" id="KW-0805">Transcription regulation</keyword>
<keyword evidence="2" id="KW-0238">DNA-binding</keyword>
<gene>
    <name evidence="5" type="ORF">ACFPFU_05080</name>
</gene>
<dbReference type="SUPFAM" id="SSF46785">
    <property type="entry name" value="Winged helix' DNA-binding domain"/>
    <property type="match status" value="1"/>
</dbReference>
<dbReference type="InterPro" id="IPR036388">
    <property type="entry name" value="WH-like_DNA-bd_sf"/>
</dbReference>
<comment type="caution">
    <text evidence="5">The sequence shown here is derived from an EMBL/GenBank/DDBJ whole genome shotgun (WGS) entry which is preliminary data.</text>
</comment>
<sequence length="213" mass="24793">MKNDSLAYKVYVELRKKILSNQLVAGMRLKEDYWANNLNVNRMAVREALTRLLGEKLIVFGKKGGYFVKSLTPEDVKEIREVREILELGALRLVFQKNSKNDLKKLEEICDDFTNMFKREYFEGACEADVRFHETLIDLSGNDKLKEIYYVSNIPLFHQKLGKSQVHMKDYELTDKEHRQIVTSLQDGDLAKAEETLIKHLLRGEMTALDLSF</sequence>
<evidence type="ECO:0000256" key="3">
    <source>
        <dbReference type="ARBA" id="ARBA00023163"/>
    </source>
</evidence>
<dbReference type="EMBL" id="JBHSJJ010000002">
    <property type="protein sequence ID" value="MFC4871049.1"/>
    <property type="molecule type" value="Genomic_DNA"/>
</dbReference>
<dbReference type="Gene3D" id="1.10.10.10">
    <property type="entry name" value="Winged helix-like DNA-binding domain superfamily/Winged helix DNA-binding domain"/>
    <property type="match status" value="1"/>
</dbReference>
<evidence type="ECO:0000256" key="1">
    <source>
        <dbReference type="ARBA" id="ARBA00023015"/>
    </source>
</evidence>
<dbReference type="SUPFAM" id="SSF48008">
    <property type="entry name" value="GntR ligand-binding domain-like"/>
    <property type="match status" value="1"/>
</dbReference>
<dbReference type="InterPro" id="IPR008920">
    <property type="entry name" value="TF_FadR/GntR_C"/>
</dbReference>
<keyword evidence="6" id="KW-1185">Reference proteome</keyword>
<evidence type="ECO:0000259" key="4">
    <source>
        <dbReference type="PROSITE" id="PS50949"/>
    </source>
</evidence>
<reference evidence="6" key="1">
    <citation type="journal article" date="2019" name="Int. J. Syst. Evol. Microbiol.">
        <title>The Global Catalogue of Microorganisms (GCM) 10K type strain sequencing project: providing services to taxonomists for standard genome sequencing and annotation.</title>
        <authorList>
            <consortium name="The Broad Institute Genomics Platform"/>
            <consortium name="The Broad Institute Genome Sequencing Center for Infectious Disease"/>
            <person name="Wu L."/>
            <person name="Ma J."/>
        </authorList>
    </citation>
    <scope>NUCLEOTIDE SEQUENCE [LARGE SCALE GENOMIC DNA]</scope>
    <source>
        <strain evidence="6">CGMCC 4.7466</strain>
    </source>
</reference>
<dbReference type="PROSITE" id="PS50949">
    <property type="entry name" value="HTH_GNTR"/>
    <property type="match status" value="1"/>
</dbReference>
<dbReference type="RefSeq" id="WP_377062160.1">
    <property type="nucleotide sequence ID" value="NZ_JBHSJJ010000002.1"/>
</dbReference>
<feature type="domain" description="HTH gntR-type" evidence="4">
    <location>
        <begin position="4"/>
        <end position="71"/>
    </location>
</feature>
<proteinExistence type="predicted"/>
<evidence type="ECO:0000256" key="2">
    <source>
        <dbReference type="ARBA" id="ARBA00023125"/>
    </source>
</evidence>
<accession>A0ABV9SXH3</accession>
<evidence type="ECO:0000313" key="5">
    <source>
        <dbReference type="EMBL" id="MFC4871049.1"/>
    </source>
</evidence>
<dbReference type="PANTHER" id="PTHR43537">
    <property type="entry name" value="TRANSCRIPTIONAL REGULATOR, GNTR FAMILY"/>
    <property type="match status" value="1"/>
</dbReference>
<dbReference type="PANTHER" id="PTHR43537:SF5">
    <property type="entry name" value="UXU OPERON TRANSCRIPTIONAL REGULATOR"/>
    <property type="match status" value="1"/>
</dbReference>
<dbReference type="Gene3D" id="1.20.120.530">
    <property type="entry name" value="GntR ligand-binding domain-like"/>
    <property type="match status" value="1"/>
</dbReference>
<keyword evidence="3" id="KW-0804">Transcription</keyword>
<dbReference type="Pfam" id="PF07729">
    <property type="entry name" value="FCD"/>
    <property type="match status" value="1"/>
</dbReference>
<evidence type="ECO:0000313" key="6">
    <source>
        <dbReference type="Proteomes" id="UP001595818"/>
    </source>
</evidence>
<name>A0ABV9SXH3_9BACT</name>
<organism evidence="5 6">
    <name type="scientific">Negadavirga shengliensis</name>
    <dbReference type="NCBI Taxonomy" id="1389218"/>
    <lineage>
        <taxon>Bacteria</taxon>
        <taxon>Pseudomonadati</taxon>
        <taxon>Bacteroidota</taxon>
        <taxon>Cytophagia</taxon>
        <taxon>Cytophagales</taxon>
        <taxon>Cyclobacteriaceae</taxon>
        <taxon>Negadavirga</taxon>
    </lineage>
</organism>
<dbReference type="InterPro" id="IPR000524">
    <property type="entry name" value="Tscrpt_reg_HTH_GntR"/>
</dbReference>
<dbReference type="InterPro" id="IPR011711">
    <property type="entry name" value="GntR_C"/>
</dbReference>
<dbReference type="SMART" id="SM00895">
    <property type="entry name" value="FCD"/>
    <property type="match status" value="1"/>
</dbReference>